<dbReference type="SUPFAM" id="SSF63380">
    <property type="entry name" value="Riboflavin synthase domain-like"/>
    <property type="match status" value="1"/>
</dbReference>
<name>A0A1R3RMJ8_ASPC5</name>
<evidence type="ECO:0000313" key="7">
    <source>
        <dbReference type="Proteomes" id="UP000188318"/>
    </source>
</evidence>
<evidence type="ECO:0000256" key="3">
    <source>
        <dbReference type="SAM" id="MobiDB-lite"/>
    </source>
</evidence>
<proteinExistence type="predicted"/>
<dbReference type="Proteomes" id="UP000188318">
    <property type="component" value="Unassembled WGS sequence"/>
</dbReference>
<dbReference type="VEuPathDB" id="FungiDB:ASPCADRAFT_48185"/>
<dbReference type="PROSITE" id="PS51384">
    <property type="entry name" value="FAD_FR"/>
    <property type="match status" value="1"/>
</dbReference>
<evidence type="ECO:0000313" key="5">
    <source>
        <dbReference type="EMBL" id="OOF95661.1"/>
    </source>
</evidence>
<organism evidence="6 7">
    <name type="scientific">Aspergillus carbonarius (strain ITEM 5010)</name>
    <dbReference type="NCBI Taxonomy" id="602072"/>
    <lineage>
        <taxon>Eukaryota</taxon>
        <taxon>Fungi</taxon>
        <taxon>Dikarya</taxon>
        <taxon>Ascomycota</taxon>
        <taxon>Pezizomycotina</taxon>
        <taxon>Eurotiomycetes</taxon>
        <taxon>Eurotiomycetidae</taxon>
        <taxon>Eurotiales</taxon>
        <taxon>Aspergillaceae</taxon>
        <taxon>Aspergillus</taxon>
        <taxon>Aspergillus subgen. Circumdati</taxon>
    </lineage>
</organism>
<dbReference type="GO" id="GO:0005739">
    <property type="term" value="C:mitochondrion"/>
    <property type="evidence" value="ECO:0007669"/>
    <property type="project" value="TreeGrafter"/>
</dbReference>
<dbReference type="InterPro" id="IPR052128">
    <property type="entry name" value="Oxidoreductase_NAD-binding"/>
</dbReference>
<dbReference type="OrthoDB" id="436496at2759"/>
<dbReference type="VEuPathDB" id="FungiDB:ASPCADRAFT_47831"/>
<dbReference type="EMBL" id="KV907499">
    <property type="protein sequence ID" value="OOF95712.1"/>
    <property type="molecule type" value="Genomic_DNA"/>
</dbReference>
<accession>A0A1R3RMJ8</accession>
<dbReference type="InterPro" id="IPR017927">
    <property type="entry name" value="FAD-bd_FR_type"/>
</dbReference>
<dbReference type="OMA" id="WIDFFIP"/>
<evidence type="ECO:0000256" key="1">
    <source>
        <dbReference type="ARBA" id="ARBA00023002"/>
    </source>
</evidence>
<dbReference type="Gene3D" id="3.40.50.80">
    <property type="entry name" value="Nucleotide-binding domain of ferredoxin-NADP reductase (FNR) module"/>
    <property type="match status" value="1"/>
</dbReference>
<evidence type="ECO:0000313" key="6">
    <source>
        <dbReference type="EMBL" id="OOF95712.1"/>
    </source>
</evidence>
<dbReference type="GO" id="GO:0016491">
    <property type="term" value="F:oxidoreductase activity"/>
    <property type="evidence" value="ECO:0007669"/>
    <property type="project" value="UniProtKB-KW"/>
</dbReference>
<dbReference type="CDD" id="cd00322">
    <property type="entry name" value="FNR_like"/>
    <property type="match status" value="1"/>
</dbReference>
<dbReference type="Gene3D" id="2.40.30.10">
    <property type="entry name" value="Translation factors"/>
    <property type="match status" value="1"/>
</dbReference>
<dbReference type="InterPro" id="IPR017938">
    <property type="entry name" value="Riboflavin_synthase-like_b-brl"/>
</dbReference>
<gene>
    <name evidence="6" type="ORF">ASPCADRAFT_47831</name>
    <name evidence="5" type="ORF">ASPCADRAFT_48185</name>
</gene>
<dbReference type="InterPro" id="IPR039261">
    <property type="entry name" value="FNR_nucleotide-bd"/>
</dbReference>
<dbReference type="PANTHER" id="PTHR46505">
    <property type="entry name" value="OXIDOREDUCTASE NAD-BINDING DOMAIN-CONTAINING PROTEIN 1"/>
    <property type="match status" value="1"/>
</dbReference>
<keyword evidence="2" id="KW-0520">NAD</keyword>
<keyword evidence="7" id="KW-1185">Reference proteome</keyword>
<reference evidence="6" key="1">
    <citation type="submission" date="2016-12" db="EMBL/GenBank/DDBJ databases">
        <authorList>
            <consortium name="DOE Joint Genome Institute"/>
            <person name="Riley R."/>
            <person name="Kuo A."/>
            <person name="Sun H."/>
            <person name="Pangilinan J."/>
            <person name="Culley D."/>
            <person name="Salamov A."/>
            <person name="Magnuson J."/>
            <person name="Bruno K."/>
            <person name="Henrissat B."/>
            <person name="Berka R."/>
            <person name="Tsang A."/>
            <person name="Barry K."/>
            <person name="lapidus A."/>
            <person name="Martin J."/>
            <person name="Lindquist E."/>
            <person name="Wang Z."/>
            <person name="Baker S."/>
            <person name="Grigoriev I."/>
            <person name="Nordberg H.P."/>
            <person name="Cantor M.N."/>
            <person name="Hua S.X."/>
        </authorList>
    </citation>
    <scope>NUCLEOTIDE SEQUENCE [LARGE SCALE GENOMIC DNA]</scope>
    <source>
        <strain evidence="6">ITEM 5010</strain>
    </source>
</reference>
<feature type="region of interest" description="Disordered" evidence="3">
    <location>
        <begin position="1"/>
        <end position="22"/>
    </location>
</feature>
<dbReference type="PANTHER" id="PTHR46505:SF1">
    <property type="entry name" value="OXIDOREDUCTASE NAD-BINDING DOMAIN-CONTAINING PROTEIN 1"/>
    <property type="match status" value="1"/>
</dbReference>
<reference evidence="7" key="2">
    <citation type="journal article" date="2017" name="Genome Biol.">
        <title>Comparative genomics reveals high biological diversity and specific adaptations in the industrially and medically important fungal genus Aspergillus.</title>
        <authorList>
            <person name="de Vries R.P."/>
            <person name="Riley R."/>
            <person name="Wiebenga A."/>
            <person name="Aguilar-Osorio G."/>
            <person name="Amillis S."/>
            <person name="Uchima C.A."/>
            <person name="Anderluh G."/>
            <person name="Asadollahi M."/>
            <person name="Askin M."/>
            <person name="Barry K."/>
            <person name="Battaglia E."/>
            <person name="Bayram O."/>
            <person name="Benocci T."/>
            <person name="Braus-Stromeyer S.A."/>
            <person name="Caldana C."/>
            <person name="Canovas D."/>
            <person name="Cerqueira G.C."/>
            <person name="Chen F."/>
            <person name="Chen W."/>
            <person name="Choi C."/>
            <person name="Clum A."/>
            <person name="Dos Santos R.A."/>
            <person name="Damasio A.R."/>
            <person name="Diallinas G."/>
            <person name="Emri T."/>
            <person name="Fekete E."/>
            <person name="Flipphi M."/>
            <person name="Freyberg S."/>
            <person name="Gallo A."/>
            <person name="Gournas C."/>
            <person name="Habgood R."/>
            <person name="Hainaut M."/>
            <person name="Harispe M.L."/>
            <person name="Henrissat B."/>
            <person name="Hilden K.S."/>
            <person name="Hope R."/>
            <person name="Hossain A."/>
            <person name="Karabika E."/>
            <person name="Karaffa L."/>
            <person name="Karanyi Z."/>
            <person name="Krasevec N."/>
            <person name="Kuo A."/>
            <person name="Kusch H."/>
            <person name="LaButti K."/>
            <person name="Lagendijk E.L."/>
            <person name="Lapidus A."/>
            <person name="Levasseur A."/>
            <person name="Lindquist E."/>
            <person name="Lipzen A."/>
            <person name="Logrieco A.F."/>
            <person name="MacCabe A."/>
            <person name="Maekelae M.R."/>
            <person name="Malavazi I."/>
            <person name="Melin P."/>
            <person name="Meyer V."/>
            <person name="Mielnichuk N."/>
            <person name="Miskei M."/>
            <person name="Molnar A.P."/>
            <person name="Mule G."/>
            <person name="Ngan C.Y."/>
            <person name="Orejas M."/>
            <person name="Orosz E."/>
            <person name="Ouedraogo J.P."/>
            <person name="Overkamp K.M."/>
            <person name="Park H.-S."/>
            <person name="Perrone G."/>
            <person name="Piumi F."/>
            <person name="Punt P.J."/>
            <person name="Ram A.F."/>
            <person name="Ramon A."/>
            <person name="Rauscher S."/>
            <person name="Record E."/>
            <person name="Riano-Pachon D.M."/>
            <person name="Robert V."/>
            <person name="Roehrig J."/>
            <person name="Ruller R."/>
            <person name="Salamov A."/>
            <person name="Salih N.S."/>
            <person name="Samson R.A."/>
            <person name="Sandor E."/>
            <person name="Sanguinetti M."/>
            <person name="Schuetze T."/>
            <person name="Sepcic K."/>
            <person name="Shelest E."/>
            <person name="Sherlock G."/>
            <person name="Sophianopoulou V."/>
            <person name="Squina F.M."/>
            <person name="Sun H."/>
            <person name="Susca A."/>
            <person name="Todd R.B."/>
            <person name="Tsang A."/>
            <person name="Unkles S.E."/>
            <person name="van de Wiele N."/>
            <person name="van Rossen-Uffink D."/>
            <person name="Oliveira J.V."/>
            <person name="Vesth T.C."/>
            <person name="Visser J."/>
            <person name="Yu J.-H."/>
            <person name="Zhou M."/>
            <person name="Andersen M.R."/>
            <person name="Archer D.B."/>
            <person name="Baker S.E."/>
            <person name="Benoit I."/>
            <person name="Brakhage A.A."/>
            <person name="Braus G.H."/>
            <person name="Fischer R."/>
            <person name="Frisvad J.C."/>
            <person name="Goldman G.H."/>
            <person name="Houbraken J."/>
            <person name="Oakley B."/>
            <person name="Pocsi I."/>
            <person name="Scazzocchio C."/>
            <person name="Seiboth B."/>
            <person name="vanKuyk P.A."/>
            <person name="Wortman J."/>
            <person name="Dyer P.S."/>
            <person name="Grigoriev I.V."/>
        </authorList>
    </citation>
    <scope>NUCLEOTIDE SEQUENCE [LARGE SCALE GENOMIC DNA]</scope>
    <source>
        <strain evidence="7">ITEM 5010</strain>
    </source>
</reference>
<feature type="domain" description="FAD-binding FR-type" evidence="4">
    <location>
        <begin position="24"/>
        <end position="162"/>
    </location>
</feature>
<protein>
    <recommendedName>
        <fullName evidence="4">FAD-binding FR-type domain-containing protein</fullName>
    </recommendedName>
</protein>
<evidence type="ECO:0000259" key="4">
    <source>
        <dbReference type="PROSITE" id="PS51384"/>
    </source>
</evidence>
<feature type="compositionally biased region" description="Polar residues" evidence="3">
    <location>
        <begin position="1"/>
        <end position="14"/>
    </location>
</feature>
<dbReference type="AlphaFoldDB" id="A0A1R3RMJ8"/>
<dbReference type="EMBL" id="KV907499">
    <property type="protein sequence ID" value="OOF95661.1"/>
    <property type="molecule type" value="Genomic_DNA"/>
</dbReference>
<keyword evidence="1" id="KW-0560">Oxidoreductase</keyword>
<sequence>MSSPTSRKGSQPHQLRTAAEPRQNRLYNVRLSHIEQVNPSVRLLQLTIPPETILDHPQPLTFLPGQWLDVHIPSISHAGGFSITSTPADAQILPSLEPPTSETTAIDEFDVPPIDPHGRPPYLELAVRHAPSNPASAWLWRPANEILGTELSIRVGGSFVWPPSGVELTKIRNVVFIAGGVGINPLISMLSHLNNGDDEATALQHPNLNIRFLYSTKLPREEGRHGGGSLEQVLFLSRLRQIIASQSQFRRLRISLDLFVTDWGEGEGKSLLADEHEDLTLHTRRINQGDVQEAISGPDGKVKVEETVCYVCGPPGMTDELVESLEGFLGKGQRVYYEKWW</sequence>
<evidence type="ECO:0000256" key="2">
    <source>
        <dbReference type="ARBA" id="ARBA00023027"/>
    </source>
</evidence>
<dbReference type="SUPFAM" id="SSF52343">
    <property type="entry name" value="Ferredoxin reductase-like, C-terminal NADP-linked domain"/>
    <property type="match status" value="1"/>
</dbReference>
<dbReference type="STRING" id="602072.A0A1R3RMJ8"/>